<keyword evidence="3" id="KW-1185">Reference proteome</keyword>
<evidence type="ECO:0000313" key="2">
    <source>
        <dbReference type="EMBL" id="KAF4465953.1"/>
    </source>
</evidence>
<evidence type="ECO:0000313" key="3">
    <source>
        <dbReference type="Proteomes" id="UP000554235"/>
    </source>
</evidence>
<sequence length="170" mass="18867">MGLAKRTRKNDTSPTERPDGTWGPISSSVSRSKKRASQAQERGPSPPSETTPGMARPPWNHEAKTRRGKTRRKEEREERMGMGPAQDMADEGAGWARLSESNRQSLVDSPLPFLFPSPIRPPPQARNPDETDLTPRISPSDRALAVEEKKGRRRVRRRHEAGAGPSEAEG</sequence>
<name>A0A8H4LD70_9HYPO</name>
<accession>A0A8H4LD70</accession>
<protein>
    <submittedName>
        <fullName evidence="2">Uncharacterized protein</fullName>
    </submittedName>
</protein>
<evidence type="ECO:0000256" key="1">
    <source>
        <dbReference type="SAM" id="MobiDB-lite"/>
    </source>
</evidence>
<feature type="compositionally biased region" description="Basic and acidic residues" evidence="1">
    <location>
        <begin position="9"/>
        <end position="19"/>
    </location>
</feature>
<proteinExistence type="predicted"/>
<comment type="caution">
    <text evidence="2">The sequence shown here is derived from an EMBL/GenBank/DDBJ whole genome shotgun (WGS) entry which is preliminary data.</text>
</comment>
<feature type="compositionally biased region" description="Pro residues" evidence="1">
    <location>
        <begin position="113"/>
        <end position="125"/>
    </location>
</feature>
<dbReference type="Proteomes" id="UP000554235">
    <property type="component" value="Unassembled WGS sequence"/>
</dbReference>
<dbReference type="EMBL" id="JAADYS010000954">
    <property type="protein sequence ID" value="KAF4465953.1"/>
    <property type="molecule type" value="Genomic_DNA"/>
</dbReference>
<dbReference type="AlphaFoldDB" id="A0A8H4LD70"/>
<reference evidence="2 3" key="1">
    <citation type="submission" date="2020-01" db="EMBL/GenBank/DDBJ databases">
        <title>Identification and distribution of gene clusters putatively required for synthesis of sphingolipid metabolism inhibitors in phylogenetically diverse species of the filamentous fungus Fusarium.</title>
        <authorList>
            <person name="Kim H.-S."/>
            <person name="Busman M."/>
            <person name="Brown D.W."/>
            <person name="Divon H."/>
            <person name="Uhlig S."/>
            <person name="Proctor R.H."/>
        </authorList>
    </citation>
    <scope>NUCLEOTIDE SEQUENCE [LARGE SCALE GENOMIC DNA]</scope>
    <source>
        <strain evidence="2 3">NRRL 20459</strain>
    </source>
</reference>
<organism evidence="2 3">
    <name type="scientific">Fusarium albosuccineum</name>
    <dbReference type="NCBI Taxonomy" id="1237068"/>
    <lineage>
        <taxon>Eukaryota</taxon>
        <taxon>Fungi</taxon>
        <taxon>Dikarya</taxon>
        <taxon>Ascomycota</taxon>
        <taxon>Pezizomycotina</taxon>
        <taxon>Sordariomycetes</taxon>
        <taxon>Hypocreomycetidae</taxon>
        <taxon>Hypocreales</taxon>
        <taxon>Nectriaceae</taxon>
        <taxon>Fusarium</taxon>
        <taxon>Fusarium decemcellulare species complex</taxon>
    </lineage>
</organism>
<gene>
    <name evidence="2" type="ORF">FALBO_7194</name>
</gene>
<feature type="region of interest" description="Disordered" evidence="1">
    <location>
        <begin position="1"/>
        <end position="170"/>
    </location>
</feature>